<evidence type="ECO:0000259" key="4">
    <source>
        <dbReference type="PROSITE" id="PS51272"/>
    </source>
</evidence>
<dbReference type="InterPro" id="IPR051465">
    <property type="entry name" value="Cell_Envelope_Struct_Comp"/>
</dbReference>
<protein>
    <submittedName>
        <fullName evidence="5">S-layer domain-containing protein</fullName>
    </submittedName>
</protein>
<feature type="signal peptide" evidence="3">
    <location>
        <begin position="1"/>
        <end position="24"/>
    </location>
</feature>
<dbReference type="OrthoDB" id="2112962at2"/>
<dbReference type="Gene3D" id="1.10.287.2610">
    <property type="match status" value="1"/>
</dbReference>
<reference evidence="6" key="1">
    <citation type="submission" date="2010-10" db="EMBL/GenBank/DDBJ databases">
        <title>The complete genome of Halanaerobium praevalens DSM 2228.</title>
        <authorList>
            <consortium name="US DOE Joint Genome Institute (JGI-PGF)"/>
            <person name="Lucas S."/>
            <person name="Copeland A."/>
            <person name="Lapidus A."/>
            <person name="Glavina del Rio T."/>
            <person name="Dalin E."/>
            <person name="Tice H."/>
            <person name="Bruce D."/>
            <person name="Goodwin L."/>
            <person name="Pitluck S."/>
            <person name="Kyrpides N."/>
            <person name="Mavromatis K."/>
            <person name="Ivanova N."/>
            <person name="Ovchinnikova G."/>
            <person name="Chertkov O."/>
            <person name="Detter J.C."/>
            <person name="Han C."/>
            <person name="Larimer F."/>
            <person name="Land M."/>
            <person name="Hauser L."/>
            <person name="Markowitz V."/>
            <person name="Cheng J.-F."/>
            <person name="Hugenholtz P."/>
            <person name="Woyke T."/>
            <person name="Wu D."/>
            <person name="Tindall B."/>
            <person name="Pomrenke H.G."/>
            <person name="Brambilla E."/>
            <person name="Klenk H.-P."/>
            <person name="Eisen J.A."/>
        </authorList>
    </citation>
    <scope>NUCLEOTIDE SEQUENCE [LARGE SCALE GENOMIC DNA]</scope>
    <source>
        <strain evidence="6">ATCC 33744 / DSM 2228 / GSL</strain>
    </source>
</reference>
<dbReference type="PANTHER" id="PTHR43308:SF1">
    <property type="entry name" value="OUTER MEMBRANE PROTEIN ALPHA"/>
    <property type="match status" value="1"/>
</dbReference>
<feature type="coiled-coil region" evidence="2">
    <location>
        <begin position="114"/>
        <end position="220"/>
    </location>
</feature>
<accession>E3DLD1</accession>
<evidence type="ECO:0000313" key="5">
    <source>
        <dbReference type="EMBL" id="ADO77170.1"/>
    </source>
</evidence>
<evidence type="ECO:0000256" key="2">
    <source>
        <dbReference type="SAM" id="Coils"/>
    </source>
</evidence>
<dbReference type="eggNOG" id="COG3203">
    <property type="taxonomic scope" value="Bacteria"/>
</dbReference>
<keyword evidence="3" id="KW-0732">Signal</keyword>
<dbReference type="InterPro" id="IPR018247">
    <property type="entry name" value="EF_Hand_1_Ca_BS"/>
</dbReference>
<dbReference type="KEGG" id="hpk:Hprae_1017"/>
<dbReference type="Pfam" id="PF00395">
    <property type="entry name" value="SLH"/>
    <property type="match status" value="1"/>
</dbReference>
<keyword evidence="6" id="KW-1185">Reference proteome</keyword>
<proteinExistence type="predicted"/>
<evidence type="ECO:0000256" key="3">
    <source>
        <dbReference type="SAM" id="SignalP"/>
    </source>
</evidence>
<dbReference type="PROSITE" id="PS00018">
    <property type="entry name" value="EF_HAND_1"/>
    <property type="match status" value="1"/>
</dbReference>
<keyword evidence="2" id="KW-0175">Coiled coil</keyword>
<evidence type="ECO:0000256" key="1">
    <source>
        <dbReference type="ARBA" id="ARBA00022737"/>
    </source>
</evidence>
<feature type="domain" description="SLH" evidence="4">
    <location>
        <begin position="23"/>
        <end position="86"/>
    </location>
</feature>
<evidence type="ECO:0000313" key="6">
    <source>
        <dbReference type="Proteomes" id="UP000006866"/>
    </source>
</evidence>
<dbReference type="RefSeq" id="WP_014553203.1">
    <property type="nucleotide sequence ID" value="NC_017455.1"/>
</dbReference>
<dbReference type="STRING" id="572479.Hprae_1017"/>
<dbReference type="InterPro" id="IPR001119">
    <property type="entry name" value="SLH_dom"/>
</dbReference>
<gene>
    <name evidence="5" type="ordered locus">Hprae_1017</name>
</gene>
<dbReference type="PROSITE" id="PS51272">
    <property type="entry name" value="SLH"/>
    <property type="match status" value="1"/>
</dbReference>
<dbReference type="PATRIC" id="fig|572479.3.peg.1028"/>
<name>E3DLD1_HALPG</name>
<sequence>MFNKKSILSITVLLILIFTSGVFAQQFNDVPRDHWAYDSVQSLADKGYLSLYSGEDFNGEKELTRYEMAEIVANILDNTVGSNSSQKLSEEDVDVIRELSLEFRDELVTVAQRQKDFEEKLNKIEDTNQIQNEDISNINVELAEMKEDVNKVSNLEASVNEIQAQINSLESDLNSIKKEGLSGQKMQEIEDSQSINMTKINELENRIEKLEAEKSEISKNESKSDSTNTGYILGGLALLALIL</sequence>
<organism evidence="5 6">
    <name type="scientific">Halanaerobium praevalens (strain ATCC 33744 / DSM 2228 / GSL)</name>
    <dbReference type="NCBI Taxonomy" id="572479"/>
    <lineage>
        <taxon>Bacteria</taxon>
        <taxon>Bacillati</taxon>
        <taxon>Bacillota</taxon>
        <taxon>Clostridia</taxon>
        <taxon>Halanaerobiales</taxon>
        <taxon>Halanaerobiaceae</taxon>
        <taxon>Halanaerobium</taxon>
    </lineage>
</organism>
<keyword evidence="1" id="KW-0677">Repeat</keyword>
<feature type="chain" id="PRO_5003168417" evidence="3">
    <location>
        <begin position="25"/>
        <end position="243"/>
    </location>
</feature>
<dbReference type="Proteomes" id="UP000006866">
    <property type="component" value="Chromosome"/>
</dbReference>
<dbReference type="EMBL" id="CP002175">
    <property type="protein sequence ID" value="ADO77170.1"/>
    <property type="molecule type" value="Genomic_DNA"/>
</dbReference>
<dbReference type="HOGENOM" id="CLU_099803_0_0_9"/>
<dbReference type="AlphaFoldDB" id="E3DLD1"/>
<reference evidence="5 6" key="2">
    <citation type="journal article" date="2011" name="Stand. Genomic Sci.">
        <title>Complete genome sequence of the extremely halophilic Halanaerobium praevalens type strain (GSL).</title>
        <authorList>
            <person name="Ivanova N."/>
            <person name="Sikorski J."/>
            <person name="Chertkov O."/>
            <person name="Nolan M."/>
            <person name="Lucas S."/>
            <person name="Hammon N."/>
            <person name="Deshpande S."/>
            <person name="Cheng J.F."/>
            <person name="Tapia R."/>
            <person name="Han C."/>
            <person name="Goodwin L."/>
            <person name="Pitluck S."/>
            <person name="Huntemann M."/>
            <person name="Liolios K."/>
            <person name="Pagani I."/>
            <person name="Mavromatis K."/>
            <person name="Ovchinikova G."/>
            <person name="Pati A."/>
            <person name="Chen A."/>
            <person name="Palaniappan K."/>
            <person name="Land M."/>
            <person name="Hauser L."/>
            <person name="Brambilla E.M."/>
            <person name="Kannan K.P."/>
            <person name="Rohde M."/>
            <person name="Tindall B.J."/>
            <person name="Goker M."/>
            <person name="Detter J.C."/>
            <person name="Woyke T."/>
            <person name="Bristow J."/>
            <person name="Eisen J.A."/>
            <person name="Markowitz V."/>
            <person name="Hugenholtz P."/>
            <person name="Kyrpides N.C."/>
            <person name="Klenk H.P."/>
            <person name="Lapidus A."/>
        </authorList>
    </citation>
    <scope>NUCLEOTIDE SEQUENCE [LARGE SCALE GENOMIC DNA]</scope>
    <source>
        <strain evidence="6">ATCC 33744 / DSM 2228 / GSL</strain>
    </source>
</reference>
<dbReference type="PANTHER" id="PTHR43308">
    <property type="entry name" value="OUTER MEMBRANE PROTEIN ALPHA-RELATED"/>
    <property type="match status" value="1"/>
</dbReference>